<comment type="caution">
    <text evidence="1">The sequence shown here is derived from an EMBL/GenBank/DDBJ whole genome shotgun (WGS) entry which is preliminary data.</text>
</comment>
<evidence type="ECO:0000313" key="2">
    <source>
        <dbReference type="Proteomes" id="UP001597260"/>
    </source>
</evidence>
<dbReference type="RefSeq" id="WP_377568546.1">
    <property type="nucleotide sequence ID" value="NZ_JBHTMP010000008.1"/>
</dbReference>
<protein>
    <recommendedName>
        <fullName evidence="3">DUF3224 domain-containing protein</fullName>
    </recommendedName>
</protein>
<dbReference type="Proteomes" id="UP001597260">
    <property type="component" value="Unassembled WGS sequence"/>
</dbReference>
<organism evidence="1 2">
    <name type="scientific">Micromonospora sonneratiae</name>
    <dbReference type="NCBI Taxonomy" id="1184706"/>
    <lineage>
        <taxon>Bacteria</taxon>
        <taxon>Bacillati</taxon>
        <taxon>Actinomycetota</taxon>
        <taxon>Actinomycetes</taxon>
        <taxon>Micromonosporales</taxon>
        <taxon>Micromonosporaceae</taxon>
        <taxon>Micromonospora</taxon>
    </lineage>
</organism>
<dbReference type="EMBL" id="JBHTMP010000008">
    <property type="protein sequence ID" value="MFD1320973.1"/>
    <property type="molecule type" value="Genomic_DNA"/>
</dbReference>
<proteinExistence type="predicted"/>
<gene>
    <name evidence="1" type="ORF">ACFQ4H_07725</name>
</gene>
<evidence type="ECO:0000313" key="1">
    <source>
        <dbReference type="EMBL" id="MFD1320973.1"/>
    </source>
</evidence>
<name>A0ABW3Y944_9ACTN</name>
<accession>A0ABW3Y944</accession>
<reference evidence="2" key="1">
    <citation type="journal article" date="2019" name="Int. J. Syst. Evol. Microbiol.">
        <title>The Global Catalogue of Microorganisms (GCM) 10K type strain sequencing project: providing services to taxonomists for standard genome sequencing and annotation.</title>
        <authorList>
            <consortium name="The Broad Institute Genomics Platform"/>
            <consortium name="The Broad Institute Genome Sequencing Center for Infectious Disease"/>
            <person name="Wu L."/>
            <person name="Ma J."/>
        </authorList>
    </citation>
    <scope>NUCLEOTIDE SEQUENCE [LARGE SCALE GENOMIC DNA]</scope>
    <source>
        <strain evidence="2">JCM 31037</strain>
    </source>
</reference>
<evidence type="ECO:0008006" key="3">
    <source>
        <dbReference type="Google" id="ProtNLM"/>
    </source>
</evidence>
<sequence length="136" mass="13366">MSEASNAKHGANEQPPASVAPVDESAAAFVSAITGGLPLTAQVFFAVVEANGTLVRGVGAVSSARLGVGTYQVVFSQDVTGSAYLGTIGLTGNAGTSPAGQIAVVGRNGIPAGAYVQTFNATGAAADRSFHLSVLS</sequence>
<keyword evidence="2" id="KW-1185">Reference proteome</keyword>